<protein>
    <submittedName>
        <fullName evidence="3">Uncharacterized protein</fullName>
    </submittedName>
</protein>
<feature type="signal peptide" evidence="2">
    <location>
        <begin position="1"/>
        <end position="21"/>
    </location>
</feature>
<feature type="chain" id="PRO_5033035207" evidence="2">
    <location>
        <begin position="22"/>
        <end position="267"/>
    </location>
</feature>
<accession>A0A813FW94</accession>
<dbReference type="AlphaFoldDB" id="A0A813FW94"/>
<evidence type="ECO:0000256" key="1">
    <source>
        <dbReference type="SAM" id="MobiDB-lite"/>
    </source>
</evidence>
<evidence type="ECO:0000313" key="3">
    <source>
        <dbReference type="EMBL" id="CAE8614673.1"/>
    </source>
</evidence>
<gene>
    <name evidence="3" type="ORF">PGLA1383_LOCUS32395</name>
</gene>
<feature type="region of interest" description="Disordered" evidence="1">
    <location>
        <begin position="179"/>
        <end position="198"/>
    </location>
</feature>
<name>A0A813FW94_POLGL</name>
<evidence type="ECO:0000313" key="4">
    <source>
        <dbReference type="Proteomes" id="UP000654075"/>
    </source>
</evidence>
<proteinExistence type="predicted"/>
<reference evidence="3" key="1">
    <citation type="submission" date="2021-02" db="EMBL/GenBank/DDBJ databases">
        <authorList>
            <person name="Dougan E. K."/>
            <person name="Rhodes N."/>
            <person name="Thang M."/>
            <person name="Chan C."/>
        </authorList>
    </citation>
    <scope>NUCLEOTIDE SEQUENCE</scope>
</reference>
<dbReference type="Proteomes" id="UP000654075">
    <property type="component" value="Unassembled WGS sequence"/>
</dbReference>
<sequence length="267" mass="28739">MAAVKLIKFVAVAILVSSSAAEPTKRTCAGQDQDEMVALQVGEQIHAGACHCGKVCPGYDRPVCSRRKGCKIKARHFSCFEAKKPYLASNPPGLDQEAFSRSECGWTHMNTRCWTHTGSAVTLYFQMDLGGAADPCGADAAAGGVSSSVETVTIRRACVHLRDADFELHDVAGVQSSLPTARTSQVRDQPSRLAAEHDTGNLSLTATWSASSENRKELDSLCLGSHWLRSTQQRHDEVLEAAADQRRKLLPIRWADAATADANAATT</sequence>
<keyword evidence="4" id="KW-1185">Reference proteome</keyword>
<dbReference type="EMBL" id="CAJNNV010025469">
    <property type="protein sequence ID" value="CAE8614673.1"/>
    <property type="molecule type" value="Genomic_DNA"/>
</dbReference>
<comment type="caution">
    <text evidence="3">The sequence shown here is derived from an EMBL/GenBank/DDBJ whole genome shotgun (WGS) entry which is preliminary data.</text>
</comment>
<feature type="compositionally biased region" description="Polar residues" evidence="1">
    <location>
        <begin position="179"/>
        <end position="188"/>
    </location>
</feature>
<keyword evidence="2" id="KW-0732">Signal</keyword>
<organism evidence="3 4">
    <name type="scientific">Polarella glacialis</name>
    <name type="common">Dinoflagellate</name>
    <dbReference type="NCBI Taxonomy" id="89957"/>
    <lineage>
        <taxon>Eukaryota</taxon>
        <taxon>Sar</taxon>
        <taxon>Alveolata</taxon>
        <taxon>Dinophyceae</taxon>
        <taxon>Suessiales</taxon>
        <taxon>Suessiaceae</taxon>
        <taxon>Polarella</taxon>
    </lineage>
</organism>
<evidence type="ECO:0000256" key="2">
    <source>
        <dbReference type="SAM" id="SignalP"/>
    </source>
</evidence>